<name>W9ZFC1_9EURO</name>
<dbReference type="AlphaFoldDB" id="W9ZFC1"/>
<dbReference type="EMBL" id="AMGY01000001">
    <property type="protein sequence ID" value="EXJ93219.1"/>
    <property type="molecule type" value="Genomic_DNA"/>
</dbReference>
<keyword evidence="3" id="KW-1185">Reference proteome</keyword>
<dbReference type="RefSeq" id="XP_007730109.1">
    <property type="nucleotide sequence ID" value="XM_007731919.1"/>
</dbReference>
<sequence>MAPSIAELPEPAPTVKQSKSTAGKSFDLFPQSRTAFSDTLFANPSSEYRGTPLWSWNTKLDHDQLMRQIDQLQEMGLGGFHMHSRVGLDTPYLGDEYMKLVRACVDRAKEKKMLAWLYDEDRWPSGAAGGLVTKDDDRFRSRHMLITPWKYGDPNRPYQAEENHSCSAVASRSELGFLAARYAIKLDEDGFLVESRRLADDEADCEDVWYAYVETNPPSEWFNGSYYVDTLNAEAMQKFVDITYEPYKKVVGDEFGKTVPAIFTDEPQFALKNQLKLAHGKRDIFLPWTLDLTDSYKSAYGSDLLDSLPEVVWDIRGPSTTRYNYHDHVCTRFVGAFIDLLGDWCNNNGIALTGHMMKEPTLRSQTSSLGEAMRCYKNMHLPGIDLLCDRREFTTAKQAQSVSRQYGRCGVLSEIYGVTNWTFTFEGHKGAGDWQAALGINVRCHHLSWVTMAGEAKRDYPAAIGYQSPWYKEYPLIENHFARVHTALTRGKAVVRVAVIHPIESFWLSFGPNETSIDQDELDRQFLDLTDWLCYGLIDFDFISESLLPEQNPQTHGGKLKVGVQEYDAVIVPNLRTIRKTTLDVLERFAADNGKIIVAGEDATLVQVEPSTRPKSLRATRVPFTKLSILQELANVRDVRITLDSGLPGDLLLYQMRADGDERYLFLCNTDRFLPRQSQVDIRGRWSATVLDTFSGRSYSLDTTQYGEWTRFDYKFSGAGSLLLRLYPSPTAAIGALPPLTEPEWHVSHELVDTSVSLSEPNVLLLDIASHRINDAQEWEEPEEILRIDNIARQKLGLRLKKDAFAQPWTTSKATPTNKISLQFKFQTTVDLPASKLALEDRATTQIYLDGQLVPADADGWWVDEAIKTVPLPAIPAGSHEIVLTLPFGPMTNLERIYLLGDFAVDLRGRKATVVPLDLAKLAVGDYTRQGLPFYAGNVHYEFRLQIDAETQRTAIQVPRFAAPLLAVELDGKPVGKIAFQPHTLDLGDLARGEHSLRITAFGNRDHAFGAVHLPDGLTKWYGPDAFRTSASWWSYEYTIRDMGLLTAVRVLTTNADGPRELKWDNGSIKGYL</sequence>
<dbReference type="Gene3D" id="3.40.50.880">
    <property type="match status" value="1"/>
</dbReference>
<feature type="region of interest" description="Disordered" evidence="1">
    <location>
        <begin position="1"/>
        <end position="23"/>
    </location>
</feature>
<dbReference type="InterPro" id="IPR029062">
    <property type="entry name" value="Class_I_gatase-like"/>
</dbReference>
<organism evidence="2 3">
    <name type="scientific">Capronia epimyces CBS 606.96</name>
    <dbReference type="NCBI Taxonomy" id="1182542"/>
    <lineage>
        <taxon>Eukaryota</taxon>
        <taxon>Fungi</taxon>
        <taxon>Dikarya</taxon>
        <taxon>Ascomycota</taxon>
        <taxon>Pezizomycotina</taxon>
        <taxon>Eurotiomycetes</taxon>
        <taxon>Chaetothyriomycetidae</taxon>
        <taxon>Chaetothyriales</taxon>
        <taxon>Herpotrichiellaceae</taxon>
        <taxon>Capronia</taxon>
    </lineage>
</organism>
<comment type="caution">
    <text evidence="2">The sequence shown here is derived from an EMBL/GenBank/DDBJ whole genome shotgun (WGS) entry which is preliminary data.</text>
</comment>
<dbReference type="STRING" id="1182542.W9ZFC1"/>
<dbReference type="InterPro" id="IPR053161">
    <property type="entry name" value="Ulvan_degrading_GH"/>
</dbReference>
<dbReference type="OrthoDB" id="2579248at2759"/>
<accession>W9ZFC1</accession>
<evidence type="ECO:0000256" key="1">
    <source>
        <dbReference type="SAM" id="MobiDB-lite"/>
    </source>
</evidence>
<evidence type="ECO:0000313" key="3">
    <source>
        <dbReference type="Proteomes" id="UP000019478"/>
    </source>
</evidence>
<evidence type="ECO:0008006" key="4">
    <source>
        <dbReference type="Google" id="ProtNLM"/>
    </source>
</evidence>
<dbReference type="CDD" id="cd03143">
    <property type="entry name" value="A4_beta-galactosidase_middle_domain"/>
    <property type="match status" value="1"/>
</dbReference>
<dbReference type="GeneID" id="19165909"/>
<evidence type="ECO:0000313" key="2">
    <source>
        <dbReference type="EMBL" id="EXJ93219.1"/>
    </source>
</evidence>
<dbReference type="PANTHER" id="PTHR36848:SF2">
    <property type="entry name" value="SECRETED PROTEIN"/>
    <property type="match status" value="1"/>
</dbReference>
<dbReference type="Proteomes" id="UP000019478">
    <property type="component" value="Unassembled WGS sequence"/>
</dbReference>
<dbReference type="PANTHER" id="PTHR36848">
    <property type="entry name" value="DNA-BINDING PROTEIN (PUTATIVE SECRETED PROTEIN)-RELATED"/>
    <property type="match status" value="1"/>
</dbReference>
<dbReference type="eggNOG" id="ENOG502RY90">
    <property type="taxonomic scope" value="Eukaryota"/>
</dbReference>
<proteinExistence type="predicted"/>
<dbReference type="HOGENOM" id="CLU_010993_0_0_1"/>
<reference evidence="2 3" key="1">
    <citation type="submission" date="2013-03" db="EMBL/GenBank/DDBJ databases">
        <title>The Genome Sequence of Capronia epimyces CBS 606.96.</title>
        <authorList>
            <consortium name="The Broad Institute Genomics Platform"/>
            <person name="Cuomo C."/>
            <person name="de Hoog S."/>
            <person name="Gorbushina A."/>
            <person name="Walker B."/>
            <person name="Young S.K."/>
            <person name="Zeng Q."/>
            <person name="Gargeya S."/>
            <person name="Fitzgerald M."/>
            <person name="Haas B."/>
            <person name="Abouelleil A."/>
            <person name="Allen A.W."/>
            <person name="Alvarado L."/>
            <person name="Arachchi H.M."/>
            <person name="Berlin A.M."/>
            <person name="Chapman S.B."/>
            <person name="Gainer-Dewar J."/>
            <person name="Goldberg J."/>
            <person name="Griggs A."/>
            <person name="Gujja S."/>
            <person name="Hansen M."/>
            <person name="Howarth C."/>
            <person name="Imamovic A."/>
            <person name="Ireland A."/>
            <person name="Larimer J."/>
            <person name="McCowan C."/>
            <person name="Murphy C."/>
            <person name="Pearson M."/>
            <person name="Poon T.W."/>
            <person name="Priest M."/>
            <person name="Roberts A."/>
            <person name="Saif S."/>
            <person name="Shea T."/>
            <person name="Sisk P."/>
            <person name="Sykes S."/>
            <person name="Wortman J."/>
            <person name="Nusbaum C."/>
            <person name="Birren B."/>
        </authorList>
    </citation>
    <scope>NUCLEOTIDE SEQUENCE [LARGE SCALE GENOMIC DNA]</scope>
    <source>
        <strain evidence="2 3">CBS 606.96</strain>
    </source>
</reference>
<gene>
    <name evidence="2" type="ORF">A1O3_01776</name>
</gene>
<protein>
    <recommendedName>
        <fullName evidence="4">Glycoside hydrolase family 2</fullName>
    </recommendedName>
</protein>